<feature type="non-terminal residue" evidence="1">
    <location>
        <position position="1"/>
    </location>
</feature>
<accession>A0A0C9Y6B0</accession>
<proteinExistence type="predicted"/>
<gene>
    <name evidence="1" type="ORF">PISMIDRAFT_106126</name>
</gene>
<organism evidence="1 2">
    <name type="scientific">Pisolithus microcarpus 441</name>
    <dbReference type="NCBI Taxonomy" id="765257"/>
    <lineage>
        <taxon>Eukaryota</taxon>
        <taxon>Fungi</taxon>
        <taxon>Dikarya</taxon>
        <taxon>Basidiomycota</taxon>
        <taxon>Agaricomycotina</taxon>
        <taxon>Agaricomycetes</taxon>
        <taxon>Agaricomycetidae</taxon>
        <taxon>Boletales</taxon>
        <taxon>Sclerodermatineae</taxon>
        <taxon>Pisolithaceae</taxon>
        <taxon>Pisolithus</taxon>
    </lineage>
</organism>
<dbReference type="HOGENOM" id="CLU_001324_11_0_1"/>
<dbReference type="OrthoDB" id="2613383at2759"/>
<dbReference type="AlphaFoldDB" id="A0A0C9Y6B0"/>
<sequence length="55" mass="6145">GLTLDAVGIDLTEHAFSHGQLYTAISHICHRENARVLLNMDKNTTTNVTFHKLLL</sequence>
<evidence type="ECO:0000313" key="1">
    <source>
        <dbReference type="EMBL" id="KIK20240.1"/>
    </source>
</evidence>
<name>A0A0C9Y6B0_9AGAM</name>
<protein>
    <submittedName>
        <fullName evidence="1">Uncharacterized protein</fullName>
    </submittedName>
</protein>
<dbReference type="Proteomes" id="UP000054018">
    <property type="component" value="Unassembled WGS sequence"/>
</dbReference>
<keyword evidence="2" id="KW-1185">Reference proteome</keyword>
<reference evidence="1 2" key="1">
    <citation type="submission" date="2014-04" db="EMBL/GenBank/DDBJ databases">
        <authorList>
            <consortium name="DOE Joint Genome Institute"/>
            <person name="Kuo A."/>
            <person name="Kohler A."/>
            <person name="Costa M.D."/>
            <person name="Nagy L.G."/>
            <person name="Floudas D."/>
            <person name="Copeland A."/>
            <person name="Barry K.W."/>
            <person name="Cichocki N."/>
            <person name="Veneault-Fourrey C."/>
            <person name="LaButti K."/>
            <person name="Lindquist E.A."/>
            <person name="Lipzen A."/>
            <person name="Lundell T."/>
            <person name="Morin E."/>
            <person name="Murat C."/>
            <person name="Sun H."/>
            <person name="Tunlid A."/>
            <person name="Henrissat B."/>
            <person name="Grigoriev I.V."/>
            <person name="Hibbett D.S."/>
            <person name="Martin F."/>
            <person name="Nordberg H.P."/>
            <person name="Cantor M.N."/>
            <person name="Hua S.X."/>
        </authorList>
    </citation>
    <scope>NUCLEOTIDE SEQUENCE [LARGE SCALE GENOMIC DNA]</scope>
    <source>
        <strain evidence="1 2">441</strain>
    </source>
</reference>
<reference evidence="2" key="2">
    <citation type="submission" date="2015-01" db="EMBL/GenBank/DDBJ databases">
        <title>Evolutionary Origins and Diversification of the Mycorrhizal Mutualists.</title>
        <authorList>
            <consortium name="DOE Joint Genome Institute"/>
            <consortium name="Mycorrhizal Genomics Consortium"/>
            <person name="Kohler A."/>
            <person name="Kuo A."/>
            <person name="Nagy L.G."/>
            <person name="Floudas D."/>
            <person name="Copeland A."/>
            <person name="Barry K.W."/>
            <person name="Cichocki N."/>
            <person name="Veneault-Fourrey C."/>
            <person name="LaButti K."/>
            <person name="Lindquist E.A."/>
            <person name="Lipzen A."/>
            <person name="Lundell T."/>
            <person name="Morin E."/>
            <person name="Murat C."/>
            <person name="Riley R."/>
            <person name="Ohm R."/>
            <person name="Sun H."/>
            <person name="Tunlid A."/>
            <person name="Henrissat B."/>
            <person name="Grigoriev I.V."/>
            <person name="Hibbett D.S."/>
            <person name="Martin F."/>
        </authorList>
    </citation>
    <scope>NUCLEOTIDE SEQUENCE [LARGE SCALE GENOMIC DNA]</scope>
    <source>
        <strain evidence="2">441</strain>
    </source>
</reference>
<dbReference type="EMBL" id="KN833769">
    <property type="protein sequence ID" value="KIK20240.1"/>
    <property type="molecule type" value="Genomic_DNA"/>
</dbReference>
<evidence type="ECO:0000313" key="2">
    <source>
        <dbReference type="Proteomes" id="UP000054018"/>
    </source>
</evidence>